<reference evidence="10 11" key="1">
    <citation type="submission" date="2020-08" db="EMBL/GenBank/DDBJ databases">
        <title>Genomic Encyclopedia of Type Strains, Phase IV (KMG-IV): sequencing the most valuable type-strain genomes for metagenomic binning, comparative biology and taxonomic classification.</title>
        <authorList>
            <person name="Goeker M."/>
        </authorList>
    </citation>
    <scope>NUCLEOTIDE SEQUENCE [LARGE SCALE GENOMIC DNA]</scope>
    <source>
        <strain evidence="10 11">DSM 101791</strain>
    </source>
</reference>
<dbReference type="InterPro" id="IPR000064">
    <property type="entry name" value="NLP_P60_dom"/>
</dbReference>
<evidence type="ECO:0000256" key="7">
    <source>
        <dbReference type="SAM" id="SignalP"/>
    </source>
</evidence>
<evidence type="ECO:0000256" key="6">
    <source>
        <dbReference type="ARBA" id="ARBA00022807"/>
    </source>
</evidence>
<dbReference type="PROSITE" id="PS51782">
    <property type="entry name" value="LYSM"/>
    <property type="match status" value="2"/>
</dbReference>
<evidence type="ECO:0000256" key="5">
    <source>
        <dbReference type="ARBA" id="ARBA00022801"/>
    </source>
</evidence>
<name>A0A7W8LNF7_9DEIO</name>
<dbReference type="Gene3D" id="3.10.350.10">
    <property type="entry name" value="LysM domain"/>
    <property type="match status" value="2"/>
</dbReference>
<feature type="domain" description="LysM" evidence="8">
    <location>
        <begin position="45"/>
        <end position="88"/>
    </location>
</feature>
<dbReference type="PANTHER" id="PTHR47360">
    <property type="entry name" value="MUREIN DD-ENDOPEPTIDASE MEPS/MUREIN LD-CARBOXYPEPTIDASE"/>
    <property type="match status" value="1"/>
</dbReference>
<dbReference type="RefSeq" id="WP_184024016.1">
    <property type="nucleotide sequence ID" value="NZ_JACHFN010000001.1"/>
</dbReference>
<evidence type="ECO:0000313" key="10">
    <source>
        <dbReference type="EMBL" id="MBB5232683.1"/>
    </source>
</evidence>
<evidence type="ECO:0000256" key="1">
    <source>
        <dbReference type="ARBA" id="ARBA00007074"/>
    </source>
</evidence>
<dbReference type="Pfam" id="PF00877">
    <property type="entry name" value="NLPC_P60"/>
    <property type="match status" value="1"/>
</dbReference>
<evidence type="ECO:0000259" key="8">
    <source>
        <dbReference type="PROSITE" id="PS51782"/>
    </source>
</evidence>
<feature type="signal peptide" evidence="7">
    <location>
        <begin position="1"/>
        <end position="25"/>
    </location>
</feature>
<proteinExistence type="inferred from homology"/>
<dbReference type="CDD" id="cd00118">
    <property type="entry name" value="LysM"/>
    <property type="match status" value="2"/>
</dbReference>
<organism evidence="10 11">
    <name type="scientific">Deinococcus budaensis</name>
    <dbReference type="NCBI Taxonomy" id="1665626"/>
    <lineage>
        <taxon>Bacteria</taxon>
        <taxon>Thermotogati</taxon>
        <taxon>Deinococcota</taxon>
        <taxon>Deinococci</taxon>
        <taxon>Deinococcales</taxon>
        <taxon>Deinococcaceae</taxon>
        <taxon>Deinococcus</taxon>
    </lineage>
</organism>
<evidence type="ECO:0000313" key="11">
    <source>
        <dbReference type="Proteomes" id="UP000525389"/>
    </source>
</evidence>
<dbReference type="Pfam" id="PF01476">
    <property type="entry name" value="LysM"/>
    <property type="match status" value="2"/>
</dbReference>
<protein>
    <submittedName>
        <fullName evidence="10">Cell wall-associated NlpC family hydrolase</fullName>
    </submittedName>
</protein>
<keyword evidence="2" id="KW-0645">Protease</keyword>
<keyword evidence="3 7" id="KW-0732">Signal</keyword>
<gene>
    <name evidence="10" type="ORF">HNQ09_000100</name>
</gene>
<dbReference type="InterPro" id="IPR038765">
    <property type="entry name" value="Papain-like_cys_pep_sf"/>
</dbReference>
<accession>A0A7W8LNF7</accession>
<feature type="domain" description="NlpC/P60" evidence="9">
    <location>
        <begin position="192"/>
        <end position="316"/>
    </location>
</feature>
<dbReference type="SUPFAM" id="SSF54106">
    <property type="entry name" value="LysM domain"/>
    <property type="match status" value="2"/>
</dbReference>
<keyword evidence="5 10" id="KW-0378">Hydrolase</keyword>
<keyword evidence="11" id="KW-1185">Reference proteome</keyword>
<evidence type="ECO:0000256" key="2">
    <source>
        <dbReference type="ARBA" id="ARBA00022670"/>
    </source>
</evidence>
<dbReference type="GO" id="GO:0008234">
    <property type="term" value="F:cysteine-type peptidase activity"/>
    <property type="evidence" value="ECO:0007669"/>
    <property type="project" value="UniProtKB-KW"/>
</dbReference>
<dbReference type="InterPro" id="IPR018392">
    <property type="entry name" value="LysM"/>
</dbReference>
<dbReference type="InterPro" id="IPR036779">
    <property type="entry name" value="LysM_dom_sf"/>
</dbReference>
<feature type="chain" id="PRO_5030631031" evidence="7">
    <location>
        <begin position="26"/>
        <end position="325"/>
    </location>
</feature>
<dbReference type="PROSITE" id="PS51935">
    <property type="entry name" value="NLPC_P60"/>
    <property type="match status" value="1"/>
</dbReference>
<dbReference type="Gene3D" id="3.90.1720.10">
    <property type="entry name" value="endopeptidase domain like (from Nostoc punctiforme)"/>
    <property type="match status" value="1"/>
</dbReference>
<dbReference type="AlphaFoldDB" id="A0A7W8LNF7"/>
<comment type="similarity">
    <text evidence="1">Belongs to the peptidase C40 family.</text>
</comment>
<dbReference type="EMBL" id="JACHFN010000001">
    <property type="protein sequence ID" value="MBB5232683.1"/>
    <property type="molecule type" value="Genomic_DNA"/>
</dbReference>
<dbReference type="PANTHER" id="PTHR47360:SF1">
    <property type="entry name" value="ENDOPEPTIDASE NLPC-RELATED"/>
    <property type="match status" value="1"/>
</dbReference>
<dbReference type="Proteomes" id="UP000525389">
    <property type="component" value="Unassembled WGS sequence"/>
</dbReference>
<keyword evidence="6" id="KW-0788">Thiol protease</keyword>
<dbReference type="SUPFAM" id="SSF54001">
    <property type="entry name" value="Cysteine proteinases"/>
    <property type="match status" value="1"/>
</dbReference>
<sequence>MSVLPRTTLLLALLTLTGAAAHAQATTPVSGPDRPVRPGLAVSAPGITVQPGDTAYSLARAHGLSVEALLLLNGLATPDLRVGQVLRVQATPPHSVQPGETFYGLSRRYGVSVDALLAANGLPRDAVLEVGQVLQVPAPGAARSVTAATLPGAPVGSPVGSVAAPAAPLPSPATAATGVTSGVGPGDAPSASTLPHDWRGAALALLGVPYVYGGTSQSGLDCSGFVLQVFSPLGVQLPRRSADQAQTGVPVAAPDLQAGDLVFFDTVGRGEVTHVGIYLGDNQFVNANSYKKQVAVDRLQGDPYWGPRLLGARRVLPPTMYGSAR</sequence>
<dbReference type="GO" id="GO:0006508">
    <property type="term" value="P:proteolysis"/>
    <property type="evidence" value="ECO:0007669"/>
    <property type="project" value="UniProtKB-KW"/>
</dbReference>
<evidence type="ECO:0000256" key="4">
    <source>
        <dbReference type="ARBA" id="ARBA00022737"/>
    </source>
</evidence>
<comment type="caution">
    <text evidence="10">The sequence shown here is derived from an EMBL/GenBank/DDBJ whole genome shotgun (WGS) entry which is preliminary data.</text>
</comment>
<evidence type="ECO:0000259" key="9">
    <source>
        <dbReference type="PROSITE" id="PS51935"/>
    </source>
</evidence>
<keyword evidence="4" id="KW-0677">Repeat</keyword>
<dbReference type="InterPro" id="IPR052062">
    <property type="entry name" value="Murein_DD/LD_carboxypeptidase"/>
</dbReference>
<feature type="domain" description="LysM" evidence="8">
    <location>
        <begin position="92"/>
        <end position="136"/>
    </location>
</feature>
<evidence type="ECO:0000256" key="3">
    <source>
        <dbReference type="ARBA" id="ARBA00022729"/>
    </source>
</evidence>
<dbReference type="SMART" id="SM00257">
    <property type="entry name" value="LysM"/>
    <property type="match status" value="2"/>
</dbReference>